<dbReference type="InterPro" id="IPR001732">
    <property type="entry name" value="UDP-Glc/GDP-Man_DH_N"/>
</dbReference>
<dbReference type="Proteomes" id="UP001596302">
    <property type="component" value="Unassembled WGS sequence"/>
</dbReference>
<dbReference type="InterPro" id="IPR028359">
    <property type="entry name" value="UDP_ManNAc/GlcNAc_DH"/>
</dbReference>
<dbReference type="InterPro" id="IPR008927">
    <property type="entry name" value="6-PGluconate_DH-like_C_sf"/>
</dbReference>
<dbReference type="InterPro" id="IPR017476">
    <property type="entry name" value="UDP-Glc/GDP-Man"/>
</dbReference>
<keyword evidence="1" id="KW-0560">Oxidoreductase</keyword>
<organism evidence="5 6">
    <name type="scientific">Pseudonocardia hispaniensis</name>
    <dbReference type="NCBI Taxonomy" id="904933"/>
    <lineage>
        <taxon>Bacteria</taxon>
        <taxon>Bacillati</taxon>
        <taxon>Actinomycetota</taxon>
        <taxon>Actinomycetes</taxon>
        <taxon>Pseudonocardiales</taxon>
        <taxon>Pseudonocardiaceae</taxon>
        <taxon>Pseudonocardia</taxon>
    </lineage>
</organism>
<feature type="domain" description="UDP-glucose/GDP-mannose dehydrogenase C-terminal" evidence="4">
    <location>
        <begin position="364"/>
        <end position="457"/>
    </location>
</feature>
<dbReference type="Pfam" id="PF00984">
    <property type="entry name" value="UDPG_MGDP_dh"/>
    <property type="match status" value="1"/>
</dbReference>
<dbReference type="Pfam" id="PF03720">
    <property type="entry name" value="UDPG_MGDP_dh_C"/>
    <property type="match status" value="1"/>
</dbReference>
<comment type="caution">
    <text evidence="5">The sequence shown here is derived from an EMBL/GenBank/DDBJ whole genome shotgun (WGS) entry which is preliminary data.</text>
</comment>
<dbReference type="PANTHER" id="PTHR43491:SF1">
    <property type="entry name" value="UDP-N-ACETYL-D-MANNOSAMINE DEHYDROGENASE"/>
    <property type="match status" value="1"/>
</dbReference>
<name>A0ABW1J2B4_9PSEU</name>
<dbReference type="PANTHER" id="PTHR43491">
    <property type="entry name" value="UDP-N-ACETYL-D-MANNOSAMINE DEHYDROGENASE"/>
    <property type="match status" value="1"/>
</dbReference>
<dbReference type="SUPFAM" id="SSF48179">
    <property type="entry name" value="6-phosphogluconate dehydrogenase C-terminal domain-like"/>
    <property type="match status" value="1"/>
</dbReference>
<evidence type="ECO:0000259" key="4">
    <source>
        <dbReference type="SMART" id="SM00984"/>
    </source>
</evidence>
<dbReference type="InterPro" id="IPR036220">
    <property type="entry name" value="UDP-Glc/GDP-Man_DH_C_sf"/>
</dbReference>
<protein>
    <submittedName>
        <fullName evidence="5">Nucleotide sugar dehydrogenase</fullName>
    </submittedName>
</protein>
<evidence type="ECO:0000256" key="1">
    <source>
        <dbReference type="ARBA" id="ARBA00023002"/>
    </source>
</evidence>
<evidence type="ECO:0000256" key="3">
    <source>
        <dbReference type="PIRNR" id="PIRNR000124"/>
    </source>
</evidence>
<gene>
    <name evidence="5" type="ORF">ACFQE5_11515</name>
</gene>
<dbReference type="Gene3D" id="3.40.50.720">
    <property type="entry name" value="NAD(P)-binding Rossmann-like Domain"/>
    <property type="match status" value="2"/>
</dbReference>
<dbReference type="PIRSF" id="PIRSF500136">
    <property type="entry name" value="UDP_ManNAc_DH"/>
    <property type="match status" value="1"/>
</dbReference>
<keyword evidence="6" id="KW-1185">Reference proteome</keyword>
<dbReference type="NCBIfam" id="TIGR03026">
    <property type="entry name" value="NDP-sugDHase"/>
    <property type="match status" value="1"/>
</dbReference>
<dbReference type="InterPro" id="IPR014026">
    <property type="entry name" value="UDP-Glc/GDP-Man_DH_dimer"/>
</dbReference>
<dbReference type="Pfam" id="PF03721">
    <property type="entry name" value="UDPG_MGDP_dh_N"/>
    <property type="match status" value="1"/>
</dbReference>
<reference evidence="6" key="1">
    <citation type="journal article" date="2019" name="Int. J. Syst. Evol. Microbiol.">
        <title>The Global Catalogue of Microorganisms (GCM) 10K type strain sequencing project: providing services to taxonomists for standard genome sequencing and annotation.</title>
        <authorList>
            <consortium name="The Broad Institute Genomics Platform"/>
            <consortium name="The Broad Institute Genome Sequencing Center for Infectious Disease"/>
            <person name="Wu L."/>
            <person name="Ma J."/>
        </authorList>
    </citation>
    <scope>NUCLEOTIDE SEQUENCE [LARGE SCALE GENOMIC DNA]</scope>
    <source>
        <strain evidence="6">CCM 8391</strain>
    </source>
</reference>
<dbReference type="PIRSF" id="PIRSF000124">
    <property type="entry name" value="UDPglc_GDPman_dh"/>
    <property type="match status" value="1"/>
</dbReference>
<evidence type="ECO:0000313" key="6">
    <source>
        <dbReference type="Proteomes" id="UP001596302"/>
    </source>
</evidence>
<evidence type="ECO:0000313" key="5">
    <source>
        <dbReference type="EMBL" id="MFC5994836.1"/>
    </source>
</evidence>
<dbReference type="EMBL" id="JBHSQW010000025">
    <property type="protein sequence ID" value="MFC5994836.1"/>
    <property type="molecule type" value="Genomic_DNA"/>
</dbReference>
<comment type="similarity">
    <text evidence="3">Belongs to the UDP-glucose/GDP-mannose dehydrogenase family.</text>
</comment>
<evidence type="ECO:0000256" key="2">
    <source>
        <dbReference type="ARBA" id="ARBA00023027"/>
    </source>
</evidence>
<dbReference type="InterPro" id="IPR014027">
    <property type="entry name" value="UDP-Glc/GDP-Man_DH_C"/>
</dbReference>
<accession>A0ABW1J2B4</accession>
<dbReference type="RefSeq" id="WP_379584855.1">
    <property type="nucleotide sequence ID" value="NZ_JBHSQW010000025.1"/>
</dbReference>
<dbReference type="SUPFAM" id="SSF52413">
    <property type="entry name" value="UDP-glucose/GDP-mannose dehydrogenase C-terminal domain"/>
    <property type="match status" value="1"/>
</dbReference>
<keyword evidence="2" id="KW-0520">NAD</keyword>
<sequence>MTAAAEPDASNGRHPLSLAVNGRERLLERLLVPFPVAQAHGSRGRSGPRSVAVVGLGYVGLPTALALHGRVPIVTGVDIDRERLRAIEGGDVDLCDGDRRRLAAATGDQGFRLTTAVAAVADHDAVIVCVPTPVDERRDPDLTALRAACDDVVAHARSGQTIILTSTSFVGTTRELLIEPFRRRGMTVGTDVHVAFSPERIDPGNPDHVQRETPRVVGGATPECASQAAQVVRQLTDSVFLVTSPEAAELTKLYENIFRAVSLALANEVADICGFLGLDPIEVTLAAGTKPYGFLGALPGPGVGGHCIPCDPHYLLWQLRRVGRTAPMIEQAMRGIDDRPDRVVRRAAEVLAEDGLAVAGAKVIVVGAGYKAGVRDLRESPALPILAGLAARGADIHYHDPLLPVITLPGGRVLVGERDPAAVDWDLVLIHVVHPGVDIGWAATCRRVLDATYLFDAAAHRRVV</sequence>
<dbReference type="InterPro" id="IPR036291">
    <property type="entry name" value="NAD(P)-bd_dom_sf"/>
</dbReference>
<proteinExistence type="inferred from homology"/>
<dbReference type="SUPFAM" id="SSF51735">
    <property type="entry name" value="NAD(P)-binding Rossmann-fold domains"/>
    <property type="match status" value="1"/>
</dbReference>
<dbReference type="SMART" id="SM00984">
    <property type="entry name" value="UDPG_MGDP_dh_C"/>
    <property type="match status" value="1"/>
</dbReference>